<evidence type="ECO:0000259" key="2">
    <source>
        <dbReference type="Pfam" id="PF03781"/>
    </source>
</evidence>
<dbReference type="Pfam" id="PF03781">
    <property type="entry name" value="FGE-sulfatase"/>
    <property type="match status" value="1"/>
</dbReference>
<proteinExistence type="predicted"/>
<dbReference type="InterPro" id="IPR016187">
    <property type="entry name" value="CTDL_fold"/>
</dbReference>
<organism evidence="3 4">
    <name type="scientific">Gilliamella intestini</name>
    <dbReference type="NCBI Taxonomy" id="1798183"/>
    <lineage>
        <taxon>Bacteria</taxon>
        <taxon>Pseudomonadati</taxon>
        <taxon>Pseudomonadota</taxon>
        <taxon>Gammaproteobacteria</taxon>
        <taxon>Orbales</taxon>
        <taxon>Orbaceae</taxon>
        <taxon>Gilliamella</taxon>
    </lineage>
</organism>
<dbReference type="InterPro" id="IPR042095">
    <property type="entry name" value="SUMF_sf"/>
</dbReference>
<dbReference type="Gene3D" id="3.90.1580.10">
    <property type="entry name" value="paralog of FGE (formylglycine-generating enzyme)"/>
    <property type="match status" value="1"/>
</dbReference>
<reference evidence="4" key="1">
    <citation type="submission" date="2016-08" db="EMBL/GenBank/DDBJ databases">
        <authorList>
            <person name="Varghese N."/>
            <person name="Submissions Spin"/>
        </authorList>
    </citation>
    <scope>NUCLEOTIDE SEQUENCE [LARGE SCALE GENOMIC DNA]</scope>
    <source>
        <strain evidence="4">R-53144</strain>
    </source>
</reference>
<dbReference type="PANTHER" id="PTHR23150">
    <property type="entry name" value="SULFATASE MODIFYING FACTOR 1, 2"/>
    <property type="match status" value="1"/>
</dbReference>
<dbReference type="PANTHER" id="PTHR23150:SF19">
    <property type="entry name" value="FORMYLGLYCINE-GENERATING ENZYME"/>
    <property type="match status" value="1"/>
</dbReference>
<sequence length="538" mass="61245">MLLRSNQQKACVKHNYTQLACFGLVAICFIPSLSFAEPWDSKFYNPKPAKDDVILPMPCDGSLVMKKVFTPTNKPLDDIKIILGSNQKELGFAEYATPNYIAGSFSDSGKERYYLIGKYEITTLQYQSVMNDTCPTPKVNLSFPITDISWFDAIAFTDKYNRWLIENQSKIKSINLPNGYVRLPNNTEWEYAARGGSKVTESEFRESRFPMKSNLESYAWFSGAKSANGKLQLIGRLEPNPLDLYDILGNASEMMFDSFRMNKLDRYHGQQGGVIVRGGSYLTPESSTTSAFRTEKPFYDDKGAYKSKDVGFRLVYTTEVMNSNNKIKELDKEWSQLGNETDSAKNGNVVNELEKITKQVEDERTKKELNKLNTLLRSANQARDEQRDRSIQSALQLGAFLCANVSDLNSKFEYNNNLYKTMTNEVCDPKETDTLEDGNMCSKAKLDNLKQVVDESKSARDFILKYYSDTIVNTASNYEKNTINDQAKSTQFILENSGKANMSDYLKLYFKHINQYIESGKIERAAWLQTCNEIKGNK</sequence>
<name>A0A1C3Z6P0_9GAMM</name>
<dbReference type="AlphaFoldDB" id="A0A1C3Z6P0"/>
<keyword evidence="4" id="KW-1185">Reference proteome</keyword>
<evidence type="ECO:0000313" key="3">
    <source>
        <dbReference type="EMBL" id="SCB78077.1"/>
    </source>
</evidence>
<dbReference type="EMBL" id="FMBA01000003">
    <property type="protein sequence ID" value="SCB78077.1"/>
    <property type="molecule type" value="Genomic_DNA"/>
</dbReference>
<dbReference type="InterPro" id="IPR005532">
    <property type="entry name" value="SUMF_dom"/>
</dbReference>
<keyword evidence="1" id="KW-0175">Coiled coil</keyword>
<accession>A0A1C3Z6P0</accession>
<dbReference type="STRING" id="1798183.GA0061080_100344"/>
<dbReference type="Proteomes" id="UP000199698">
    <property type="component" value="Unassembled WGS sequence"/>
</dbReference>
<feature type="domain" description="Sulfatase-modifying factor enzyme-like" evidence="2">
    <location>
        <begin position="94"/>
        <end position="315"/>
    </location>
</feature>
<evidence type="ECO:0000256" key="1">
    <source>
        <dbReference type="SAM" id="Coils"/>
    </source>
</evidence>
<feature type="coiled-coil region" evidence="1">
    <location>
        <begin position="350"/>
        <end position="389"/>
    </location>
</feature>
<gene>
    <name evidence="3" type="ORF">GA0061080_100344</name>
</gene>
<dbReference type="InterPro" id="IPR051043">
    <property type="entry name" value="Sulfatase_Mod_Factor_Kinase"/>
</dbReference>
<dbReference type="GO" id="GO:0120147">
    <property type="term" value="F:formylglycine-generating oxidase activity"/>
    <property type="evidence" value="ECO:0007669"/>
    <property type="project" value="TreeGrafter"/>
</dbReference>
<protein>
    <submittedName>
        <fullName evidence="3">Formylglycine-generating enzyme, required for sulfatase activity, contains SUMF1/FGE domain</fullName>
    </submittedName>
</protein>
<evidence type="ECO:0000313" key="4">
    <source>
        <dbReference type="Proteomes" id="UP000199698"/>
    </source>
</evidence>
<dbReference type="SUPFAM" id="SSF56436">
    <property type="entry name" value="C-type lectin-like"/>
    <property type="match status" value="1"/>
</dbReference>